<proteinExistence type="predicted"/>
<dbReference type="EMBL" id="LSRX01000024">
    <property type="protein sequence ID" value="OLQ13729.1"/>
    <property type="molecule type" value="Genomic_DNA"/>
</dbReference>
<keyword evidence="2" id="KW-0732">Signal</keyword>
<name>A0A1Q9F245_SYMMI</name>
<feature type="compositionally biased region" description="Basic and acidic residues" evidence="1">
    <location>
        <begin position="270"/>
        <end position="289"/>
    </location>
</feature>
<protein>
    <submittedName>
        <fullName evidence="3">Uncharacterized protein</fullName>
    </submittedName>
</protein>
<evidence type="ECO:0000256" key="2">
    <source>
        <dbReference type="SAM" id="SignalP"/>
    </source>
</evidence>
<accession>A0A1Q9F245</accession>
<keyword evidence="4" id="KW-1185">Reference proteome</keyword>
<reference evidence="3 4" key="1">
    <citation type="submission" date="2016-02" db="EMBL/GenBank/DDBJ databases">
        <title>Genome analysis of coral dinoflagellate symbionts highlights evolutionary adaptations to a symbiotic lifestyle.</title>
        <authorList>
            <person name="Aranda M."/>
            <person name="Li Y."/>
            <person name="Liew Y.J."/>
            <person name="Baumgarten S."/>
            <person name="Simakov O."/>
            <person name="Wilson M."/>
            <person name="Piel J."/>
            <person name="Ashoor H."/>
            <person name="Bougouffa S."/>
            <person name="Bajic V.B."/>
            <person name="Ryu T."/>
            <person name="Ravasi T."/>
            <person name="Bayer T."/>
            <person name="Micklem G."/>
            <person name="Kim H."/>
            <person name="Bhak J."/>
            <person name="Lajeunesse T.C."/>
            <person name="Voolstra C.R."/>
        </authorList>
    </citation>
    <scope>NUCLEOTIDE SEQUENCE [LARGE SCALE GENOMIC DNA]</scope>
    <source>
        <strain evidence="3 4">CCMP2467</strain>
    </source>
</reference>
<evidence type="ECO:0000313" key="3">
    <source>
        <dbReference type="EMBL" id="OLQ13729.1"/>
    </source>
</evidence>
<feature type="region of interest" description="Disordered" evidence="1">
    <location>
        <begin position="267"/>
        <end position="295"/>
    </location>
</feature>
<feature type="region of interest" description="Disordered" evidence="1">
    <location>
        <begin position="195"/>
        <end position="222"/>
    </location>
</feature>
<dbReference type="OrthoDB" id="441895at2759"/>
<feature type="compositionally biased region" description="Acidic residues" evidence="1">
    <location>
        <begin position="202"/>
        <end position="214"/>
    </location>
</feature>
<evidence type="ECO:0000256" key="1">
    <source>
        <dbReference type="SAM" id="MobiDB-lite"/>
    </source>
</evidence>
<feature type="chain" id="PRO_5012028304" evidence="2">
    <location>
        <begin position="26"/>
        <end position="363"/>
    </location>
</feature>
<gene>
    <name evidence="3" type="ORF">AK812_SmicGene2229</name>
</gene>
<organism evidence="3 4">
    <name type="scientific">Symbiodinium microadriaticum</name>
    <name type="common">Dinoflagellate</name>
    <name type="synonym">Zooxanthella microadriatica</name>
    <dbReference type="NCBI Taxonomy" id="2951"/>
    <lineage>
        <taxon>Eukaryota</taxon>
        <taxon>Sar</taxon>
        <taxon>Alveolata</taxon>
        <taxon>Dinophyceae</taxon>
        <taxon>Suessiales</taxon>
        <taxon>Symbiodiniaceae</taxon>
        <taxon>Symbiodinium</taxon>
    </lineage>
</organism>
<comment type="caution">
    <text evidence="3">The sequence shown here is derived from an EMBL/GenBank/DDBJ whole genome shotgun (WGS) entry which is preliminary data.</text>
</comment>
<feature type="signal peptide" evidence="2">
    <location>
        <begin position="1"/>
        <end position="25"/>
    </location>
</feature>
<dbReference type="Proteomes" id="UP000186817">
    <property type="component" value="Unassembled WGS sequence"/>
</dbReference>
<sequence length="363" mass="40285">MCDQHVPKAFAVPFVHVFISFVAKAVQLVETGLTTAGSLPPPPEDETCIQASLPSVQRRDAHVVSDDVCLLHLPPAARSAPVTLLVQYKKVQVHQYSLHFCDVDTSEKIGSNLILRGSLKPDPLLVALMRTKGIVKLTVDGLARLMQEHQVPGRKTMTKSARIRELMQLSAVKDSLASEELAELETLLTKMDERRLKRTPKEDEEDEDDDPEEPMDLHDPDPAVDAARQMLVQIEQEEDDDRQAAASGGEMEMPKAREEMMQVKSMTPCFHRDVDKESKGKESKLDSKESQPSSQCRRWLTNAAAIPNDLLQKWPVPPGITIAHTTTVDTTLPLFQARLVEGSYNGKSPGIHVCVFFKVGSIV</sequence>
<dbReference type="AlphaFoldDB" id="A0A1Q9F245"/>
<evidence type="ECO:0000313" key="4">
    <source>
        <dbReference type="Proteomes" id="UP000186817"/>
    </source>
</evidence>